<dbReference type="GO" id="GO:0051015">
    <property type="term" value="F:actin filament binding"/>
    <property type="evidence" value="ECO:0007669"/>
    <property type="project" value="InterPro"/>
</dbReference>
<dbReference type="SMART" id="SM00262">
    <property type="entry name" value="GEL"/>
    <property type="match status" value="4"/>
</dbReference>
<dbReference type="Gene3D" id="3.40.20.10">
    <property type="entry name" value="Severin"/>
    <property type="match status" value="6"/>
</dbReference>
<dbReference type="PRINTS" id="PR00597">
    <property type="entry name" value="GELSOLIN"/>
</dbReference>
<sequence length="706" mass="81836">LNGMAEFEWISILNIKEEILRVWCLPGRDGTPLRIPDSDAGYFFSDEIFVVLKTFKRNTKMCYNIHFWIGKEKAQEMGASPPAKVKELMAVLNDNVVLFREIEGSESPQFKRYFKIFGVHKGSLNDVFDPKNPQAFKPKLLHFHLNKKSNRTEMFEVPISWKSLTSNDVFIYDEGTKMTQWNGSRCDEEERQAARQYGRSALKKRNCKVPFEFFDEEDLFEKNELRSKLGEKDVPLRPAKPQKKDFQKVMLRLSDETNRLVLTKVYIGKIYRDGINPDDVTFVEDFRVLFVYIGPGASEREKLSTWDEAAKYLKAAGRPEKAIAVFASGSYLPEFNEIWDDHQTKEHVTAESNWSDILNIKEEVLRVWCLSQRDGTPLRIPDNDVGYFFSDEIFVVLKTFRRNTKMCYNIHFWIGEEKAQEMGASPPAKVKELMAMLNDKVVLFREIEGFESPQFKQYFKVFGVHKGSLNDIFNPNDPKDFTPKLLHFHLNKKRNRTEMFEVPISWKSLTSNDVFIYDEGTKMTQWNGSRCDEEERQAARHYIASALKRRNCKATSEFYDEEDLFEKNELRKKLGEKDVPPMHTKYEKKGFQKVMLRLSDESGTLVLTKVYSGKIYRDGINPNDVTFAEDFNVLFVYIGPGASEREKLSAWDEAVKYLKTAGRPEKAIAVFASGSYLPEFNEIWNDQEVQKSAEGTHASNGGSVNY</sequence>
<dbReference type="Pfam" id="PF00626">
    <property type="entry name" value="Gelsolin"/>
    <property type="match status" value="2"/>
</dbReference>
<evidence type="ECO:0000259" key="1">
    <source>
        <dbReference type="Pfam" id="PF00626"/>
    </source>
</evidence>
<dbReference type="PANTHER" id="PTHR11977">
    <property type="entry name" value="VILLIN"/>
    <property type="match status" value="1"/>
</dbReference>
<reference evidence="2" key="1">
    <citation type="submission" date="2016-06" db="UniProtKB">
        <authorList>
            <consortium name="WormBaseParasite"/>
        </authorList>
    </citation>
    <scope>IDENTIFICATION</scope>
</reference>
<organism evidence="2">
    <name type="scientific">Schistocephalus solidus</name>
    <name type="common">Tapeworm</name>
    <dbReference type="NCBI Taxonomy" id="70667"/>
    <lineage>
        <taxon>Eukaryota</taxon>
        <taxon>Metazoa</taxon>
        <taxon>Spiralia</taxon>
        <taxon>Lophotrochozoa</taxon>
        <taxon>Platyhelminthes</taxon>
        <taxon>Cestoda</taxon>
        <taxon>Eucestoda</taxon>
        <taxon>Diphyllobothriidea</taxon>
        <taxon>Diphyllobothriidae</taxon>
        <taxon>Schistocephalus</taxon>
    </lineage>
</organism>
<dbReference type="InterPro" id="IPR029006">
    <property type="entry name" value="ADF-H/Gelsolin-like_dom_sf"/>
</dbReference>
<dbReference type="InterPro" id="IPR007123">
    <property type="entry name" value="Gelsolin-like_dom"/>
</dbReference>
<dbReference type="AlphaFoldDB" id="A0A183SLP4"/>
<dbReference type="SUPFAM" id="SSF55753">
    <property type="entry name" value="Actin depolymerizing proteins"/>
    <property type="match status" value="5"/>
</dbReference>
<proteinExistence type="predicted"/>
<dbReference type="GO" id="GO:0005737">
    <property type="term" value="C:cytoplasm"/>
    <property type="evidence" value="ECO:0007669"/>
    <property type="project" value="TreeGrafter"/>
</dbReference>
<dbReference type="GO" id="GO:0008154">
    <property type="term" value="P:actin polymerization or depolymerization"/>
    <property type="evidence" value="ECO:0007669"/>
    <property type="project" value="TreeGrafter"/>
</dbReference>
<dbReference type="GO" id="GO:0015629">
    <property type="term" value="C:actin cytoskeleton"/>
    <property type="evidence" value="ECO:0007669"/>
    <property type="project" value="TreeGrafter"/>
</dbReference>
<dbReference type="InterPro" id="IPR007122">
    <property type="entry name" value="Villin/Gelsolin"/>
</dbReference>
<feature type="domain" description="Gelsolin-like" evidence="1">
    <location>
        <begin position="156"/>
        <end position="196"/>
    </location>
</feature>
<protein>
    <submittedName>
        <fullName evidence="2">HP domain-containing protein</fullName>
    </submittedName>
</protein>
<evidence type="ECO:0000313" key="2">
    <source>
        <dbReference type="WBParaSite" id="SSLN_0000530501-mRNA-1"/>
    </source>
</evidence>
<accession>A0A183SLP4</accession>
<dbReference type="PANTHER" id="PTHR11977:SF130">
    <property type="entry name" value="SEVERIN"/>
    <property type="match status" value="1"/>
</dbReference>
<name>A0A183SLP4_SCHSO</name>
<feature type="domain" description="Gelsolin-like" evidence="1">
    <location>
        <begin position="501"/>
        <end position="546"/>
    </location>
</feature>
<dbReference type="WBParaSite" id="SSLN_0000530501-mRNA-1">
    <property type="protein sequence ID" value="SSLN_0000530501-mRNA-1"/>
    <property type="gene ID" value="SSLN_0000530501"/>
</dbReference>